<dbReference type="EMBL" id="BAAATK010000021">
    <property type="protein sequence ID" value="GAA2441480.1"/>
    <property type="molecule type" value="Genomic_DNA"/>
</dbReference>
<accession>A0ABN3JWG4</accession>
<evidence type="ECO:0000313" key="1">
    <source>
        <dbReference type="EMBL" id="GAA2441480.1"/>
    </source>
</evidence>
<keyword evidence="2" id="KW-1185">Reference proteome</keyword>
<reference evidence="1 2" key="1">
    <citation type="journal article" date="2019" name="Int. J. Syst. Evol. Microbiol.">
        <title>The Global Catalogue of Microorganisms (GCM) 10K type strain sequencing project: providing services to taxonomists for standard genome sequencing and annotation.</title>
        <authorList>
            <consortium name="The Broad Institute Genomics Platform"/>
            <consortium name="The Broad Institute Genome Sequencing Center for Infectious Disease"/>
            <person name="Wu L."/>
            <person name="Ma J."/>
        </authorList>
    </citation>
    <scope>NUCLEOTIDE SEQUENCE [LARGE SCALE GENOMIC DNA]</scope>
    <source>
        <strain evidence="1 2">JCM 6922</strain>
    </source>
</reference>
<name>A0ABN3JWG4_9ACTN</name>
<organism evidence="1 2">
    <name type="scientific">Streptomyces glaucus</name>
    <dbReference type="NCBI Taxonomy" id="284029"/>
    <lineage>
        <taxon>Bacteria</taxon>
        <taxon>Bacillati</taxon>
        <taxon>Actinomycetota</taxon>
        <taxon>Actinomycetes</taxon>
        <taxon>Kitasatosporales</taxon>
        <taxon>Streptomycetaceae</taxon>
        <taxon>Streptomyces</taxon>
    </lineage>
</organism>
<gene>
    <name evidence="1" type="ORF">GCM10010421_35230</name>
</gene>
<dbReference type="Proteomes" id="UP001500460">
    <property type="component" value="Unassembled WGS sequence"/>
</dbReference>
<evidence type="ECO:0000313" key="2">
    <source>
        <dbReference type="Proteomes" id="UP001500460"/>
    </source>
</evidence>
<comment type="caution">
    <text evidence="1">The sequence shown here is derived from an EMBL/GenBank/DDBJ whole genome shotgun (WGS) entry which is preliminary data.</text>
</comment>
<protein>
    <submittedName>
        <fullName evidence="1">Uncharacterized protein</fullName>
    </submittedName>
</protein>
<sequence length="86" mass="8927">MRTLDGSEAAGTVLVLEVLEHAETAPGGPWTADLGMAAVVDGSGAVWFVGDGDVSRLVPLPCRCGHVELTTYRKGAEVSRTITTNS</sequence>
<proteinExistence type="predicted"/>